<dbReference type="InterPro" id="IPR015378">
    <property type="entry name" value="Transposase-like_Mu_C"/>
</dbReference>
<dbReference type="OrthoDB" id="5287589at2"/>
<dbReference type="Proteomes" id="UP000005324">
    <property type="component" value="Unassembled WGS sequence"/>
</dbReference>
<accession>D5RM53</accession>
<dbReference type="Gene3D" id="3.30.420.10">
    <property type="entry name" value="Ribonuclease H-like superfamily/Ribonuclease H"/>
    <property type="match status" value="1"/>
</dbReference>
<dbReference type="GO" id="GO:0006313">
    <property type="term" value="P:DNA transposition"/>
    <property type="evidence" value="ECO:0007669"/>
    <property type="project" value="InterPro"/>
</dbReference>
<dbReference type="InterPro" id="IPR012337">
    <property type="entry name" value="RNaseH-like_sf"/>
</dbReference>
<dbReference type="PROSITE" id="PS51702">
    <property type="entry name" value="HTH_MU"/>
    <property type="match status" value="1"/>
</dbReference>
<dbReference type="Gene3D" id="1.10.10.10">
    <property type="entry name" value="Winged helix-like DNA-binding domain superfamily/Winged helix DNA-binding domain"/>
    <property type="match status" value="1"/>
</dbReference>
<dbReference type="GO" id="GO:0004803">
    <property type="term" value="F:transposase activity"/>
    <property type="evidence" value="ECO:0007669"/>
    <property type="project" value="InterPro"/>
</dbReference>
<dbReference type="Gene3D" id="2.30.30.130">
    <property type="entry name" value="Transposase, Mu, C-terminal"/>
    <property type="match status" value="1"/>
</dbReference>
<dbReference type="SUPFAM" id="SSF46955">
    <property type="entry name" value="Putative DNA-binding domain"/>
    <property type="match status" value="1"/>
</dbReference>
<evidence type="ECO:0000259" key="1">
    <source>
        <dbReference type="PROSITE" id="PS51702"/>
    </source>
</evidence>
<dbReference type="RefSeq" id="WP_007004581.1">
    <property type="nucleotide sequence ID" value="NZ_GG770779.1"/>
</dbReference>
<organism evidence="2 3">
    <name type="scientific">Pseudoroseomonas cervicalis ATCC 49957</name>
    <dbReference type="NCBI Taxonomy" id="525371"/>
    <lineage>
        <taxon>Bacteria</taxon>
        <taxon>Pseudomonadati</taxon>
        <taxon>Pseudomonadota</taxon>
        <taxon>Alphaproteobacteria</taxon>
        <taxon>Acetobacterales</taxon>
        <taxon>Roseomonadaceae</taxon>
        <taxon>Roseomonas</taxon>
    </lineage>
</organism>
<name>D5RM53_9PROT</name>
<dbReference type="InterPro" id="IPR036388">
    <property type="entry name" value="WH-like_DNA-bd_sf"/>
</dbReference>
<dbReference type="AlphaFoldDB" id="D5RM53"/>
<dbReference type="SUPFAM" id="SSF53098">
    <property type="entry name" value="Ribonuclease H-like"/>
    <property type="match status" value="1"/>
</dbReference>
<proteinExistence type="predicted"/>
<dbReference type="GO" id="GO:0003677">
    <property type="term" value="F:DNA binding"/>
    <property type="evidence" value="ECO:0007669"/>
    <property type="project" value="InterPro"/>
</dbReference>
<dbReference type="HOGENOM" id="CLU_027265_1_0_5"/>
<protein>
    <submittedName>
        <fullName evidence="2">Mu DNA binding, I gamma subdomain protein</fullName>
    </submittedName>
</protein>
<dbReference type="EMBL" id="ADVL01000351">
    <property type="protein sequence ID" value="EFH11605.1"/>
    <property type="molecule type" value="Genomic_DNA"/>
</dbReference>
<dbReference type="InterPro" id="IPR009004">
    <property type="entry name" value="Transposase_Mu_C"/>
</dbReference>
<dbReference type="Pfam" id="PF02914">
    <property type="entry name" value="DDE_2"/>
    <property type="match status" value="1"/>
</dbReference>
<feature type="domain" description="HTH Mu-type" evidence="1">
    <location>
        <begin position="5"/>
        <end position="79"/>
    </location>
</feature>
<sequence>MLAREWFSAAEIAAMALPGLPTSKGKVLEHAERHGWKKAKREGVDWRNRDGRGGGTEYHFSMLPLSAQLQLVVSQQRQDAVDEAAPRIEALNRDSIWAWFEKLPEARKAKAYEQARILGCVRDLVQAGNRKVPIMQLLAAQFDVQLSTLYNWERRVEGTPRCDWPAYLAGRHVGSTSNRSACSEEAWEFFKTDYLRVEQPNISDCYRRLTEVAAARGWTVPSERTMTRRIMALSPALRVLAREGQEALKRLYPAQRRDRSAFTALEAVNADGHKWDVFVRWPDGHIGRPVMVAFQDLYSGKILSRRVDRTENKECVRLAFGDLVETYGIPDHCWLDNGRNFASKWLTGGTPTRFRFKVRDDEPDGIMTQMGVQVHWTMPYSGQSKPIERAFRDFAGGLAKHPAFAGAYTGNNPMAKPENYRSAAVPFDTFMQVLDAGIAEHNARPGRTGGNCRGESFDAVFAKGYAAAMPRKAPAELRRLWLLAAEAITVNRTDGTISLEGNRFWAEFLTAHRGEKVVVRFDPAFLQDDAHVYRLDGVYLGAAPCVHDAGFANVDDARAHARKRKSWMQAQKAMLEAELSLSIQQIAAMLPEVPAPAPMPEPKVVRMVAGNTAIAAPAKARIVEEERSADMLAYQRAMEMQEARLRSPLHLVPDEDSAG</sequence>
<dbReference type="InterPro" id="IPR009061">
    <property type="entry name" value="DNA-bd_dom_put_sf"/>
</dbReference>
<dbReference type="Pfam" id="PF02316">
    <property type="entry name" value="HTH_Tnp_Mu_1"/>
    <property type="match status" value="1"/>
</dbReference>
<dbReference type="InterPro" id="IPR036397">
    <property type="entry name" value="RNaseH_sf"/>
</dbReference>
<evidence type="ECO:0000313" key="3">
    <source>
        <dbReference type="Proteomes" id="UP000005324"/>
    </source>
</evidence>
<dbReference type="InterPro" id="IPR004189">
    <property type="entry name" value="Phage_Mu_transposase"/>
</dbReference>
<dbReference type="Pfam" id="PF09039">
    <property type="entry name" value="HTH_Tnp_Mu_2"/>
    <property type="match status" value="1"/>
</dbReference>
<gene>
    <name evidence="2" type="ORF">HMPREF0731_2164</name>
</gene>
<dbReference type="SUPFAM" id="SSF46689">
    <property type="entry name" value="Homeodomain-like"/>
    <property type="match status" value="2"/>
</dbReference>
<dbReference type="SUPFAM" id="SSF50610">
    <property type="entry name" value="mu transposase, C-terminal domain"/>
    <property type="match status" value="1"/>
</dbReference>
<dbReference type="GO" id="GO:0015074">
    <property type="term" value="P:DNA integration"/>
    <property type="evidence" value="ECO:0007669"/>
    <property type="project" value="InterPro"/>
</dbReference>
<dbReference type="Gene3D" id="6.10.250.2550">
    <property type="match status" value="1"/>
</dbReference>
<dbReference type="InterPro" id="IPR009057">
    <property type="entry name" value="Homeodomain-like_sf"/>
</dbReference>
<evidence type="ECO:0000313" key="2">
    <source>
        <dbReference type="EMBL" id="EFH11605.1"/>
    </source>
</evidence>
<dbReference type="Pfam" id="PF09299">
    <property type="entry name" value="Mu-transpos_C"/>
    <property type="match status" value="1"/>
</dbReference>
<dbReference type="InterPro" id="IPR015126">
    <property type="entry name" value="Mu_I-gamma"/>
</dbReference>
<keyword evidence="3" id="KW-1185">Reference proteome</keyword>
<comment type="caution">
    <text evidence="2">The sequence shown here is derived from an EMBL/GenBank/DDBJ whole genome shotgun (WGS) entry which is preliminary data.</text>
</comment>
<dbReference type="InterPro" id="IPR003314">
    <property type="entry name" value="Mu-type_HTH"/>
</dbReference>
<dbReference type="Gene3D" id="1.10.10.60">
    <property type="entry name" value="Homeodomain-like"/>
    <property type="match status" value="2"/>
</dbReference>
<reference evidence="2 3" key="1">
    <citation type="submission" date="2010-04" db="EMBL/GenBank/DDBJ databases">
        <authorList>
            <person name="Qin X."/>
            <person name="Bachman B."/>
            <person name="Battles P."/>
            <person name="Bell A."/>
            <person name="Bess C."/>
            <person name="Bickham C."/>
            <person name="Chaboub L."/>
            <person name="Chen D."/>
            <person name="Coyle M."/>
            <person name="Deiros D.R."/>
            <person name="Dinh H."/>
            <person name="Forbes L."/>
            <person name="Fowler G."/>
            <person name="Francisco L."/>
            <person name="Fu Q."/>
            <person name="Gubbala S."/>
            <person name="Hale W."/>
            <person name="Han Y."/>
            <person name="Hemphill L."/>
            <person name="Highlander S.K."/>
            <person name="Hirani K."/>
            <person name="Hogues M."/>
            <person name="Jackson L."/>
            <person name="Jakkamsetti A."/>
            <person name="Javaid M."/>
            <person name="Jiang H."/>
            <person name="Korchina V."/>
            <person name="Kovar C."/>
            <person name="Lara F."/>
            <person name="Lee S."/>
            <person name="Mata R."/>
            <person name="Mathew T."/>
            <person name="Moen C."/>
            <person name="Morales K."/>
            <person name="Munidasa M."/>
            <person name="Nazareth L."/>
            <person name="Ngo R."/>
            <person name="Nguyen L."/>
            <person name="Okwuonu G."/>
            <person name="Ongeri F."/>
            <person name="Patil S."/>
            <person name="Petrosino J."/>
            <person name="Pham C."/>
            <person name="Pham P."/>
            <person name="Pu L.-L."/>
            <person name="Puazo M."/>
            <person name="Raj R."/>
            <person name="Reid J."/>
            <person name="Rouhana J."/>
            <person name="Saada N."/>
            <person name="Shang Y."/>
            <person name="Simmons D."/>
            <person name="Thornton R."/>
            <person name="Warren J."/>
            <person name="Weissenberger G."/>
            <person name="Zhang J."/>
            <person name="Zhang L."/>
            <person name="Zhou C."/>
            <person name="Zhu D."/>
            <person name="Muzny D."/>
            <person name="Worley K."/>
            <person name="Gibbs R."/>
        </authorList>
    </citation>
    <scope>NUCLEOTIDE SEQUENCE [LARGE SCALE GENOMIC DNA]</scope>
    <source>
        <strain evidence="2 3">ATCC 49957</strain>
    </source>
</reference>